<evidence type="ECO:0000259" key="5">
    <source>
        <dbReference type="Pfam" id="PF05726"/>
    </source>
</evidence>
<dbReference type="RefSeq" id="WP_175107152.1">
    <property type="nucleotide sequence ID" value="NZ_CADIKM010000031.1"/>
</dbReference>
<dbReference type="PIRSF" id="PIRSF006232">
    <property type="entry name" value="Pirin"/>
    <property type="match status" value="1"/>
</dbReference>
<dbReference type="AlphaFoldDB" id="A0A6S7D8W9"/>
<evidence type="ECO:0008006" key="8">
    <source>
        <dbReference type="Google" id="ProtNLM"/>
    </source>
</evidence>
<dbReference type="InterPro" id="IPR003829">
    <property type="entry name" value="Pirin_N_dom"/>
</dbReference>
<dbReference type="EMBL" id="CADIKM010000031">
    <property type="protein sequence ID" value="CAB3798841.1"/>
    <property type="molecule type" value="Genomic_DNA"/>
</dbReference>
<dbReference type="InterPro" id="IPR012093">
    <property type="entry name" value="Pirin"/>
</dbReference>
<dbReference type="Gene3D" id="2.60.120.10">
    <property type="entry name" value="Jelly Rolls"/>
    <property type="match status" value="2"/>
</dbReference>
<feature type="binding site" evidence="2">
    <location>
        <position position="75"/>
    </location>
    <ligand>
        <name>Fe cation</name>
        <dbReference type="ChEBI" id="CHEBI:24875"/>
    </ligand>
</feature>
<dbReference type="PANTHER" id="PTHR43594:SF1">
    <property type="entry name" value="QUERCETIN 2,3-DIOXYGENASE PA2418-RELATED"/>
    <property type="match status" value="1"/>
</dbReference>
<name>A0A6S7D8W9_9BURK</name>
<dbReference type="Pfam" id="PF05726">
    <property type="entry name" value="Pirin_C"/>
    <property type="match status" value="1"/>
</dbReference>
<dbReference type="InterPro" id="IPR011051">
    <property type="entry name" value="RmlC_Cupin_sf"/>
</dbReference>
<dbReference type="InterPro" id="IPR008778">
    <property type="entry name" value="Pirin_C_dom"/>
</dbReference>
<keyword evidence="2" id="KW-0479">Metal-binding</keyword>
<evidence type="ECO:0000313" key="6">
    <source>
        <dbReference type="EMBL" id="CAB3798841.1"/>
    </source>
</evidence>
<evidence type="ECO:0000256" key="1">
    <source>
        <dbReference type="ARBA" id="ARBA00008416"/>
    </source>
</evidence>
<evidence type="ECO:0000313" key="7">
    <source>
        <dbReference type="Proteomes" id="UP000494115"/>
    </source>
</evidence>
<dbReference type="Proteomes" id="UP000494115">
    <property type="component" value="Unassembled WGS sequence"/>
</dbReference>
<evidence type="ECO:0000256" key="2">
    <source>
        <dbReference type="PIRSR" id="PIRSR006232-1"/>
    </source>
</evidence>
<keyword evidence="7" id="KW-1185">Reference proteome</keyword>
<sequence>MSTAQLESLTERKVTGVFRGADFHWVGDGFRVSNYFPSGNNFAHRISPFFLFDYHAPYTHAPTTQTDRGVGSHPHRGFETVTLAWQGSVAHHDSAGNAGVIGPGDVQWMTAGSGILHKEYHEAEYARTGGPMHMAQIWVNLPRSDKMTAPGYQGIVDADIGRVTLPDNAGHVRVIAGEYAGVKGAARTFTPLNMFDIHLNAGGRIEFAFPAQQNTGLMVLDGKVMVNGKTAAQSLDFVLFENDGERIVVEASADAHLLLLNGEPINEPVVQYGPFVMNTQQEIHQAIADFNSGKFGRMED</sequence>
<feature type="binding site" evidence="2">
    <location>
        <position position="119"/>
    </location>
    <ligand>
        <name>Fe cation</name>
        <dbReference type="ChEBI" id="CHEBI:24875"/>
    </ligand>
</feature>
<feature type="domain" description="Pirin C-terminal" evidence="5">
    <location>
        <begin position="194"/>
        <end position="296"/>
    </location>
</feature>
<reference evidence="6 7" key="1">
    <citation type="submission" date="2020-04" db="EMBL/GenBank/DDBJ databases">
        <authorList>
            <person name="De Canck E."/>
        </authorList>
    </citation>
    <scope>NUCLEOTIDE SEQUENCE [LARGE SCALE GENOMIC DNA]</scope>
    <source>
        <strain evidence="6 7">LMG 28138</strain>
    </source>
</reference>
<dbReference type="PANTHER" id="PTHR43594">
    <property type="entry name" value="QUERCETIN 2,3-DIOXYGENASE"/>
    <property type="match status" value="1"/>
</dbReference>
<accession>A0A6S7D8W9</accession>
<organism evidence="6 7">
    <name type="scientific">Pararobbsia alpina</name>
    <dbReference type="NCBI Taxonomy" id="621374"/>
    <lineage>
        <taxon>Bacteria</taxon>
        <taxon>Pseudomonadati</taxon>
        <taxon>Pseudomonadota</taxon>
        <taxon>Betaproteobacteria</taxon>
        <taxon>Burkholderiales</taxon>
        <taxon>Burkholderiaceae</taxon>
        <taxon>Pararobbsia</taxon>
    </lineage>
</organism>
<dbReference type="SUPFAM" id="SSF51182">
    <property type="entry name" value="RmlC-like cupins"/>
    <property type="match status" value="1"/>
</dbReference>
<feature type="domain" description="Pirin N-terminal" evidence="4">
    <location>
        <begin position="30"/>
        <end position="139"/>
    </location>
</feature>
<dbReference type="InterPro" id="IPR014710">
    <property type="entry name" value="RmlC-like_jellyroll"/>
</dbReference>
<dbReference type="GO" id="GO:0046872">
    <property type="term" value="F:metal ion binding"/>
    <property type="evidence" value="ECO:0007669"/>
    <property type="project" value="UniProtKB-KW"/>
</dbReference>
<proteinExistence type="inferred from homology"/>
<comment type="similarity">
    <text evidence="1 3">Belongs to the pirin family.</text>
</comment>
<feature type="binding site" evidence="2">
    <location>
        <position position="117"/>
    </location>
    <ligand>
        <name>Fe cation</name>
        <dbReference type="ChEBI" id="CHEBI:24875"/>
    </ligand>
</feature>
<dbReference type="CDD" id="cd02909">
    <property type="entry name" value="cupin_pirin_N"/>
    <property type="match status" value="1"/>
</dbReference>
<dbReference type="CDD" id="cd02247">
    <property type="entry name" value="cupin_pirin_C"/>
    <property type="match status" value="1"/>
</dbReference>
<protein>
    <recommendedName>
        <fullName evidence="8">Quercetin 2,3-dioxygenase</fullName>
    </recommendedName>
</protein>
<comment type="cofactor">
    <cofactor evidence="2">
        <name>Fe cation</name>
        <dbReference type="ChEBI" id="CHEBI:24875"/>
    </cofactor>
    <text evidence="2">Binds 1 Fe cation per subunit.</text>
</comment>
<evidence type="ECO:0000259" key="4">
    <source>
        <dbReference type="Pfam" id="PF02678"/>
    </source>
</evidence>
<dbReference type="InterPro" id="IPR053186">
    <property type="entry name" value="QDO-related"/>
</dbReference>
<feature type="binding site" evidence="2">
    <location>
        <position position="73"/>
    </location>
    <ligand>
        <name>Fe cation</name>
        <dbReference type="ChEBI" id="CHEBI:24875"/>
    </ligand>
</feature>
<gene>
    <name evidence="6" type="ORF">LMG28138_04537</name>
</gene>
<dbReference type="Pfam" id="PF02678">
    <property type="entry name" value="Pirin"/>
    <property type="match status" value="1"/>
</dbReference>
<evidence type="ECO:0000256" key="3">
    <source>
        <dbReference type="RuleBase" id="RU003457"/>
    </source>
</evidence>
<keyword evidence="2" id="KW-0408">Iron</keyword>